<sequence>MDRLDVIDTCTRMAWYTDHREWDALAGVFADEVTLDYTSLDGGEAVTLTPDRIVAAWRDTLGGFASTQHLLANHLVDIDTDSAICTASFQATHRKAEAFGASLWTLGGSYRFDLVRVEGAWRIRGVAMTAVWGDGNRGLLPRPS</sequence>
<evidence type="ECO:0000313" key="3">
    <source>
        <dbReference type="Proteomes" id="UP000540698"/>
    </source>
</evidence>
<keyword evidence="3" id="KW-1185">Reference proteome</keyword>
<dbReference type="Pfam" id="PF13577">
    <property type="entry name" value="SnoaL_4"/>
    <property type="match status" value="1"/>
</dbReference>
<dbReference type="AlphaFoldDB" id="A0A7X6R5Q7"/>
<accession>A0A7X6R5Q7</accession>
<dbReference type="Gene3D" id="3.10.450.50">
    <property type="match status" value="1"/>
</dbReference>
<name>A0A7X6R5Q7_9NOCA</name>
<reference evidence="2 3" key="1">
    <citation type="submission" date="2020-04" db="EMBL/GenBank/DDBJ databases">
        <title>MicrobeNet Type strains.</title>
        <authorList>
            <person name="Nicholson A.C."/>
        </authorList>
    </citation>
    <scope>NUCLEOTIDE SEQUENCE [LARGE SCALE GENOMIC DNA]</scope>
    <source>
        <strain evidence="2 3">DSM 44956</strain>
    </source>
</reference>
<feature type="domain" description="SnoaL-like" evidence="1">
    <location>
        <begin position="2"/>
        <end position="124"/>
    </location>
</feature>
<dbReference type="InterPro" id="IPR032710">
    <property type="entry name" value="NTF2-like_dom_sf"/>
</dbReference>
<dbReference type="InterPro" id="IPR037401">
    <property type="entry name" value="SnoaL-like"/>
</dbReference>
<dbReference type="CDD" id="cd00531">
    <property type="entry name" value="NTF2_like"/>
    <property type="match status" value="1"/>
</dbReference>
<comment type="caution">
    <text evidence="2">The sequence shown here is derived from an EMBL/GenBank/DDBJ whole genome shotgun (WGS) entry which is preliminary data.</text>
</comment>
<dbReference type="Proteomes" id="UP000540698">
    <property type="component" value="Unassembled WGS sequence"/>
</dbReference>
<dbReference type="SUPFAM" id="SSF54427">
    <property type="entry name" value="NTF2-like"/>
    <property type="match status" value="1"/>
</dbReference>
<gene>
    <name evidence="2" type="ORF">HGB38_26925</name>
</gene>
<proteinExistence type="predicted"/>
<dbReference type="EMBL" id="JAAXOS010000014">
    <property type="protein sequence ID" value="NKY29815.1"/>
    <property type="molecule type" value="Genomic_DNA"/>
</dbReference>
<organism evidence="2 3">
    <name type="scientific">Nocardia gamkensis</name>
    <dbReference type="NCBI Taxonomy" id="352869"/>
    <lineage>
        <taxon>Bacteria</taxon>
        <taxon>Bacillati</taxon>
        <taxon>Actinomycetota</taxon>
        <taxon>Actinomycetes</taxon>
        <taxon>Mycobacteriales</taxon>
        <taxon>Nocardiaceae</taxon>
        <taxon>Nocardia</taxon>
    </lineage>
</organism>
<protein>
    <submittedName>
        <fullName evidence="2">Nuclear transport factor 2 family protein</fullName>
    </submittedName>
</protein>
<evidence type="ECO:0000259" key="1">
    <source>
        <dbReference type="Pfam" id="PF13577"/>
    </source>
</evidence>
<evidence type="ECO:0000313" key="2">
    <source>
        <dbReference type="EMBL" id="NKY29815.1"/>
    </source>
</evidence>